<sequence length="2277" mass="264905">MDKIKKIRSELTETLSYDEINGVICNNSLDDQELLKVLNELKDIVYANHYNELYKSNSKQLKEIMKVFELLTVLLSVKEYSIRVAASNCLDSILLSCGTSNPQKVIYALLKELDKNHGSRSMEYILKRLTYFFKDIKLSVVQKQCKAATIEELIFEGDSTTRQMLHIMEIMYKEIESIDDVIHEIVKKATMLNDFKIIEQIGIILILKYCWNKLIEDETIYVKLKCSIESITKLLGDKNHEIALVALEFTQKIIKKSKKLNEILNCKINENESPIEILDINDPLRNEENIENTDNDDEEWTPKKHFSFSNKKYTDILIIILNKLSALYLNNEDKYYKVAHQIMAIDIINEILEIIPEKMGEICENIDFKNISTVNDKSLQKSILLLALKCTSTVTELSSSNQINTLLLNLLRDKDIASKTLALSLILPHIRKIIYNRELLNETIICCQNCDNEDNLTFQKICIKILCSIPWKYSPETVAKLQQKCRKIFVKYLCHTNRKIVIESKNNLNDFLNNGENQINGSNFFELEMPKSLLSPYQINFTKTMNLPKYFDFVTRPGDSCFASNLVLLLEEIIEYLDDSESDYLDKLILALLSLIEVAPIAHWKDAWIPFLVGKCGTRTNIISMIYEHISFEQMNLQQLSDSIELSTYILAGISETDFYECFLNGEKFDFSTKSTIGKVMKFEDSFKIPLKTMNLYYTIITASATNKSLIKQAVFDMNNENNSVTSPTQPKLNAQFQKLHDISKFLGHGIRSKLKSNFFDSHNETMLLQNVFGAYENFCTNIDSESRQKFLNPLTKAIDFMNCYLELASLNDFLYIMDELIMYIKIFLSICPVEAVSLVHQILKVMFSKNAASMKLIDFQPPVDFYGFNFLDEKGIYLDQPKNKFSVYGMTAQKESIIEWSYLDDMGFLNNQLFETQTKDETLDISNNYLRSLDVIFTKILQLYAITEDISFRGSVISLMNQFDHIGLDYNQADKGLVVYNSIIKYCEKEFHWSSEISQPILVFLTHRTLYNWKVKKIFPKILHPFIKVAENRTDLQIISSFLTLISLLPLPTAFDIMMFTRQQWRLDKWFEVKPLESLHIMAKFGPLKKYLSEECFRDLINHFKTAYEKCLSNGNIVLSDRLIMTTIAVLKNFWSNELEEWCFMMIIKLTNEKKWPFCSSFVYGIVWFSNESYKIEETLIQTSSEELASSINYGIHDVINRIRRNYLSFKESQDYDFSYSIILQSLNCSLGNVKRQDFVKNVLKNIRQPSKEDIEIMAVYLPRIHYLLFLYFHNFLNISQAEYSVKEWFVDKFQVPNSSKHFKTLVEILKSKNEKEVKDKETIQYVNYIFSDIESLEQLILTSDNITSDKQIYAFFKTLSVLKLELSEKVITAVLKNIDILKIQKFITIGSNIFITKLITERGERMKTLFCLFTTLMWQTFNDNYEEMPTIDIIYFIYHIGISIYNYPQLSDVCMNFTSQMVHKITKRFVVYAMKSKDLNDIFFDTITFFLTSRDVMDEFEKTYISLEYLPPLALALLTKKVKDTNLNKVEMKLIIEYEDESLKYLKTKVKAAFKVTANCFNFIKQMDEENKLSVSERKAFKSVLRCSVLYEFALIPTTAHLFNYETKVTLTKKKIVFKFISIHMLNSIEVVTDFSSRISWLGWKDRRQFEDFWMSLFGVLSSTPCGEELKKGNKDDIQEQLASSSIAVDALTNNLLQSFLYPVQGDTVNGKYPVRSPIINVNKEHLSYLKQSNNICDILMKKSFNIFDDDIYVDKYDLCQVTLYHVWVVTNVLEKTGIRNENNETTVHEGDNTVFPRSVSNYMIKMTDDLDTNSSLKALLDNFSHWFSKGVEEMPLNLLTSTIRSIVLLSDLFDDVGTYRTIYLQLKCLLEIEDYKYTPISGYLLYFLLKYFSIVGIEFFDTTQSESEIINFITNIVEKGLQSTYLFTKYCLYSGCIFLCQSYTTDKLSCIIEMISEDVYKEIMGTFFNKLPEFYQERALQLIFSIENLGTETKVLTERNISKIIVKYFNDKNTSTTVLFRIAKLTMIIISYSNTISKVILDNLYSIITRIDINIQIEKLNCALCLFSKALCKTLECSNFSNELIIKLQTIVEIVLSYISKIPNTEDVVHLGDGIFELSWLLPDKNMILDLLIDQIIISIENEKSLQILLHLVGKLFERLYQENTKSDAHNILLLVVSTMSKMKLITDYKKSIYIMKCLFCAGNPDEMIRSQIYWNVLDIENLSPNYEKYLFTSILTSLDKVRIDKTFLINSMKRVIKNSSDEVIDINRLHAFL</sequence>
<evidence type="ECO:0000313" key="2">
    <source>
        <dbReference type="WBParaSite" id="PTRK_0001619500.1"/>
    </source>
</evidence>
<dbReference type="Proteomes" id="UP000038045">
    <property type="component" value="Unplaced"/>
</dbReference>
<dbReference type="PANTHER" id="PTHR10170:SF10">
    <property type="entry name" value="HUNTINGTIN"/>
    <property type="match status" value="1"/>
</dbReference>
<dbReference type="PANTHER" id="PTHR10170">
    <property type="entry name" value="HUNTINGTON DISEASE PROTEIN"/>
    <property type="match status" value="1"/>
</dbReference>
<dbReference type="InterPro" id="IPR048413">
    <property type="entry name" value="Htt_C-HEAT_rpt"/>
</dbReference>
<keyword evidence="1" id="KW-1185">Reference proteome</keyword>
<evidence type="ECO:0000313" key="1">
    <source>
        <dbReference type="Proteomes" id="UP000038045"/>
    </source>
</evidence>
<dbReference type="STRING" id="131310.A0A0N5A3J0"/>
<proteinExistence type="predicted"/>
<reference evidence="2" key="1">
    <citation type="submission" date="2017-02" db="UniProtKB">
        <authorList>
            <consortium name="WormBaseParasite"/>
        </authorList>
    </citation>
    <scope>IDENTIFICATION</scope>
</reference>
<dbReference type="InterPro" id="IPR016024">
    <property type="entry name" value="ARM-type_fold"/>
</dbReference>
<protein>
    <submittedName>
        <fullName evidence="2">Armadillo repeat-containing protein 8</fullName>
    </submittedName>
</protein>
<accession>A0A0N5A3J0</accession>
<organism evidence="1 2">
    <name type="scientific">Parastrongyloides trichosuri</name>
    <name type="common">Possum-specific nematode worm</name>
    <dbReference type="NCBI Taxonomy" id="131310"/>
    <lineage>
        <taxon>Eukaryota</taxon>
        <taxon>Metazoa</taxon>
        <taxon>Ecdysozoa</taxon>
        <taxon>Nematoda</taxon>
        <taxon>Chromadorea</taxon>
        <taxon>Rhabditida</taxon>
        <taxon>Tylenchina</taxon>
        <taxon>Panagrolaimomorpha</taxon>
        <taxon>Strongyloidoidea</taxon>
        <taxon>Strongyloididae</taxon>
        <taxon>Parastrongyloides</taxon>
    </lineage>
</organism>
<dbReference type="WBParaSite" id="PTRK_0001619500.1">
    <property type="protein sequence ID" value="PTRK_0001619500.1"/>
    <property type="gene ID" value="PTRK_0001619500"/>
</dbReference>
<dbReference type="InterPro" id="IPR028426">
    <property type="entry name" value="Huntingtin_fam"/>
</dbReference>
<name>A0A0N5A3J0_PARTI</name>
<dbReference type="GO" id="GO:0005737">
    <property type="term" value="C:cytoplasm"/>
    <property type="evidence" value="ECO:0007669"/>
    <property type="project" value="TreeGrafter"/>
</dbReference>
<dbReference type="Pfam" id="PF20927">
    <property type="entry name" value="Htt_C-HEAT"/>
    <property type="match status" value="1"/>
</dbReference>
<dbReference type="SUPFAM" id="SSF48371">
    <property type="entry name" value="ARM repeat"/>
    <property type="match status" value="1"/>
</dbReference>